<comment type="caution">
    <text evidence="8">The sequence shown here is derived from an EMBL/GenBank/DDBJ whole genome shotgun (WGS) entry which is preliminary data.</text>
</comment>
<evidence type="ECO:0000313" key="8">
    <source>
        <dbReference type="EMBL" id="HJB30333.1"/>
    </source>
</evidence>
<keyword evidence="5 6" id="KW-0472">Membrane</keyword>
<evidence type="ECO:0000256" key="4">
    <source>
        <dbReference type="ARBA" id="ARBA00022989"/>
    </source>
</evidence>
<dbReference type="PANTHER" id="PTHR38459:SF1">
    <property type="entry name" value="PROPHAGE BACTOPRENOL-LINKED GLUCOSE TRANSLOCASE HOMOLOG"/>
    <property type="match status" value="1"/>
</dbReference>
<evidence type="ECO:0000313" key="9">
    <source>
        <dbReference type="Proteomes" id="UP000823842"/>
    </source>
</evidence>
<comment type="similarity">
    <text evidence="2">Belongs to the GtrA family.</text>
</comment>
<feature type="transmembrane region" description="Helical" evidence="6">
    <location>
        <begin position="116"/>
        <end position="135"/>
    </location>
</feature>
<dbReference type="GO" id="GO:0000271">
    <property type="term" value="P:polysaccharide biosynthetic process"/>
    <property type="evidence" value="ECO:0007669"/>
    <property type="project" value="InterPro"/>
</dbReference>
<reference evidence="8" key="1">
    <citation type="journal article" date="2021" name="PeerJ">
        <title>Extensive microbial diversity within the chicken gut microbiome revealed by metagenomics and culture.</title>
        <authorList>
            <person name="Gilroy R."/>
            <person name="Ravi A."/>
            <person name="Getino M."/>
            <person name="Pursley I."/>
            <person name="Horton D.L."/>
            <person name="Alikhan N.F."/>
            <person name="Baker D."/>
            <person name="Gharbi K."/>
            <person name="Hall N."/>
            <person name="Watson M."/>
            <person name="Adriaenssens E.M."/>
            <person name="Foster-Nyarko E."/>
            <person name="Jarju S."/>
            <person name="Secka A."/>
            <person name="Antonio M."/>
            <person name="Oren A."/>
            <person name="Chaudhuri R.R."/>
            <person name="La Ragione R."/>
            <person name="Hildebrand F."/>
            <person name="Pallen M.J."/>
        </authorList>
    </citation>
    <scope>NUCLEOTIDE SEQUENCE</scope>
    <source>
        <strain evidence="8">ChiSjej1B19-5720</strain>
    </source>
</reference>
<evidence type="ECO:0000256" key="2">
    <source>
        <dbReference type="ARBA" id="ARBA00009399"/>
    </source>
</evidence>
<proteinExistence type="inferred from homology"/>
<feature type="non-terminal residue" evidence="8">
    <location>
        <position position="159"/>
    </location>
</feature>
<keyword evidence="4 6" id="KW-1133">Transmembrane helix</keyword>
<dbReference type="InterPro" id="IPR051401">
    <property type="entry name" value="GtrA_CellWall_Glycosyl"/>
</dbReference>
<evidence type="ECO:0000256" key="3">
    <source>
        <dbReference type="ARBA" id="ARBA00022692"/>
    </source>
</evidence>
<feature type="transmembrane region" description="Helical" evidence="6">
    <location>
        <begin position="42"/>
        <end position="64"/>
    </location>
</feature>
<evidence type="ECO:0000256" key="5">
    <source>
        <dbReference type="ARBA" id="ARBA00023136"/>
    </source>
</evidence>
<dbReference type="EMBL" id="DWYZ01000309">
    <property type="protein sequence ID" value="HJB30333.1"/>
    <property type="molecule type" value="Genomic_DNA"/>
</dbReference>
<dbReference type="GO" id="GO:0005886">
    <property type="term" value="C:plasma membrane"/>
    <property type="evidence" value="ECO:0007669"/>
    <property type="project" value="TreeGrafter"/>
</dbReference>
<evidence type="ECO:0000256" key="6">
    <source>
        <dbReference type="SAM" id="Phobius"/>
    </source>
</evidence>
<accession>A0A9D2LX36</accession>
<dbReference type="AlphaFoldDB" id="A0A9D2LX36"/>
<protein>
    <submittedName>
        <fullName evidence="8">GtrA family protein</fullName>
    </submittedName>
</protein>
<dbReference type="PANTHER" id="PTHR38459">
    <property type="entry name" value="PROPHAGE BACTOPRENOL-LINKED GLUCOSE TRANSLOCASE HOMOLOG"/>
    <property type="match status" value="1"/>
</dbReference>
<dbReference type="InterPro" id="IPR007267">
    <property type="entry name" value="GtrA_DPMS_TM"/>
</dbReference>
<dbReference type="Proteomes" id="UP000823842">
    <property type="component" value="Unassembled WGS sequence"/>
</dbReference>
<dbReference type="Pfam" id="PF04138">
    <property type="entry name" value="GtrA_DPMS_TM"/>
    <property type="match status" value="1"/>
</dbReference>
<evidence type="ECO:0000256" key="1">
    <source>
        <dbReference type="ARBA" id="ARBA00004141"/>
    </source>
</evidence>
<evidence type="ECO:0000259" key="7">
    <source>
        <dbReference type="Pfam" id="PF04138"/>
    </source>
</evidence>
<comment type="subcellular location">
    <subcellularLocation>
        <location evidence="1">Membrane</location>
        <topology evidence="1">Multi-pass membrane protein</topology>
    </subcellularLocation>
</comment>
<feature type="domain" description="GtrA/DPMS transmembrane" evidence="7">
    <location>
        <begin position="41"/>
        <end position="159"/>
    </location>
</feature>
<name>A0A9D2LX36_9FIRM</name>
<organism evidence="8 9">
    <name type="scientific">Candidatus Blautia faecavium</name>
    <dbReference type="NCBI Taxonomy" id="2838487"/>
    <lineage>
        <taxon>Bacteria</taxon>
        <taxon>Bacillati</taxon>
        <taxon>Bacillota</taxon>
        <taxon>Clostridia</taxon>
        <taxon>Lachnospirales</taxon>
        <taxon>Lachnospiraceae</taxon>
        <taxon>Blautia</taxon>
    </lineage>
</organism>
<keyword evidence="3 6" id="KW-0812">Transmembrane</keyword>
<reference evidence="8" key="2">
    <citation type="submission" date="2021-04" db="EMBL/GenBank/DDBJ databases">
        <authorList>
            <person name="Gilroy R."/>
        </authorList>
    </citation>
    <scope>NUCLEOTIDE SEQUENCE</scope>
    <source>
        <strain evidence="8">ChiSjej1B19-5720</strain>
    </source>
</reference>
<sequence length="159" mass="18516">MEKVLAKTWKLLSGLLYVIVYRICHLKIAEDKWNVFLQFVKFGIIGLSNTIISYVIYVVSLLLFQEYNLLPKIDYLIAQLIGFLISVLWSFYWNRKYVFTDNKEQISWGQALLKTYISYAFTGIFLNSALSVLWVELLKVPKIIAPIINLLISVPLNFI</sequence>
<gene>
    <name evidence="8" type="ORF">IAA06_16290</name>
</gene>
<feature type="transmembrane region" description="Helical" evidence="6">
    <location>
        <begin position="76"/>
        <end position="93"/>
    </location>
</feature>